<keyword evidence="5" id="KW-0472">Membrane</keyword>
<dbReference type="Pfam" id="PF08448">
    <property type="entry name" value="PAS_4"/>
    <property type="match status" value="1"/>
</dbReference>
<feature type="region of interest" description="Disordered" evidence="4">
    <location>
        <begin position="87"/>
        <end position="107"/>
    </location>
</feature>
<dbReference type="Gene3D" id="3.30.450.20">
    <property type="entry name" value="PAS domain"/>
    <property type="match status" value="1"/>
</dbReference>
<dbReference type="PANTHER" id="PTHR43531:SF11">
    <property type="entry name" value="METHYL-ACCEPTING CHEMOTAXIS PROTEIN 3"/>
    <property type="match status" value="1"/>
</dbReference>
<dbReference type="GO" id="GO:0016020">
    <property type="term" value="C:membrane"/>
    <property type="evidence" value="ECO:0007669"/>
    <property type="project" value="InterPro"/>
</dbReference>
<dbReference type="AlphaFoldDB" id="A0A1M6RI95"/>
<dbReference type="NCBIfam" id="TIGR00229">
    <property type="entry name" value="sensory_box"/>
    <property type="match status" value="1"/>
</dbReference>
<evidence type="ECO:0000259" key="6">
    <source>
        <dbReference type="PROSITE" id="PS50111"/>
    </source>
</evidence>
<dbReference type="OrthoDB" id="9789976at2"/>
<dbReference type="GO" id="GO:0006935">
    <property type="term" value="P:chemotaxis"/>
    <property type="evidence" value="ECO:0007669"/>
    <property type="project" value="UniProtKB-KW"/>
</dbReference>
<evidence type="ECO:0000256" key="3">
    <source>
        <dbReference type="PROSITE-ProRule" id="PRU00284"/>
    </source>
</evidence>
<feature type="domain" description="Methyl-accepting transducer" evidence="6">
    <location>
        <begin position="557"/>
        <end position="779"/>
    </location>
</feature>
<feature type="domain" description="PAC" evidence="8">
    <location>
        <begin position="437"/>
        <end position="489"/>
    </location>
</feature>
<comment type="similarity">
    <text evidence="2">Belongs to the methyl-accepting chemotaxis (MCP) protein family.</text>
</comment>
<keyword evidence="5" id="KW-1133">Transmembrane helix</keyword>
<dbReference type="CDD" id="cd06225">
    <property type="entry name" value="HAMP"/>
    <property type="match status" value="1"/>
</dbReference>
<feature type="domain" description="HAMP" evidence="9">
    <location>
        <begin position="314"/>
        <end position="366"/>
    </location>
</feature>
<evidence type="ECO:0000256" key="1">
    <source>
        <dbReference type="ARBA" id="ARBA00022500"/>
    </source>
</evidence>
<keyword evidence="11" id="KW-1185">Reference proteome</keyword>
<accession>A0A1M6RI95</accession>
<dbReference type="STRING" id="1121393.SAMN02745216_03265"/>
<keyword evidence="3" id="KW-0807">Transducer</keyword>
<organism evidence="10 11">
    <name type="scientific">Desulfatibacillum alkenivorans DSM 16219</name>
    <dbReference type="NCBI Taxonomy" id="1121393"/>
    <lineage>
        <taxon>Bacteria</taxon>
        <taxon>Pseudomonadati</taxon>
        <taxon>Thermodesulfobacteriota</taxon>
        <taxon>Desulfobacteria</taxon>
        <taxon>Desulfobacterales</taxon>
        <taxon>Desulfatibacillaceae</taxon>
        <taxon>Desulfatibacillum</taxon>
    </lineage>
</organism>
<dbReference type="SMART" id="SM00283">
    <property type="entry name" value="MA"/>
    <property type="match status" value="1"/>
</dbReference>
<reference evidence="11" key="1">
    <citation type="submission" date="2016-11" db="EMBL/GenBank/DDBJ databases">
        <authorList>
            <person name="Varghese N."/>
            <person name="Submissions S."/>
        </authorList>
    </citation>
    <scope>NUCLEOTIDE SEQUENCE [LARGE SCALE GENOMIC DNA]</scope>
    <source>
        <strain evidence="11">DSM 16219</strain>
    </source>
</reference>
<dbReference type="SUPFAM" id="SSF58104">
    <property type="entry name" value="Methyl-accepting chemotaxis protein (MCP) signaling domain"/>
    <property type="match status" value="1"/>
</dbReference>
<evidence type="ECO:0000259" key="8">
    <source>
        <dbReference type="PROSITE" id="PS50113"/>
    </source>
</evidence>
<dbReference type="SUPFAM" id="SSF55785">
    <property type="entry name" value="PYP-like sensor domain (PAS domain)"/>
    <property type="match status" value="1"/>
</dbReference>
<dbReference type="CDD" id="cd11386">
    <property type="entry name" value="MCP_signal"/>
    <property type="match status" value="1"/>
</dbReference>
<evidence type="ECO:0000256" key="5">
    <source>
        <dbReference type="SAM" id="Phobius"/>
    </source>
</evidence>
<feature type="region of interest" description="Disordered" evidence="4">
    <location>
        <begin position="828"/>
        <end position="855"/>
    </location>
</feature>
<dbReference type="SMART" id="SM00304">
    <property type="entry name" value="HAMP"/>
    <property type="match status" value="2"/>
</dbReference>
<dbReference type="GO" id="GO:0007165">
    <property type="term" value="P:signal transduction"/>
    <property type="evidence" value="ECO:0007669"/>
    <property type="project" value="UniProtKB-KW"/>
</dbReference>
<dbReference type="CDD" id="cd00130">
    <property type="entry name" value="PAS"/>
    <property type="match status" value="1"/>
</dbReference>
<proteinExistence type="inferred from homology"/>
<evidence type="ECO:0000259" key="9">
    <source>
        <dbReference type="PROSITE" id="PS50885"/>
    </source>
</evidence>
<feature type="domain" description="HAMP" evidence="9">
    <location>
        <begin position="505"/>
        <end position="552"/>
    </location>
</feature>
<gene>
    <name evidence="10" type="ORF">SAMN02745216_03265</name>
</gene>
<dbReference type="InterPro" id="IPR013656">
    <property type="entry name" value="PAS_4"/>
</dbReference>
<dbReference type="RefSeq" id="WP_073477328.1">
    <property type="nucleotide sequence ID" value="NZ_FQZU01000022.1"/>
</dbReference>
<dbReference type="InterPro" id="IPR000014">
    <property type="entry name" value="PAS"/>
</dbReference>
<dbReference type="PROSITE" id="PS50113">
    <property type="entry name" value="PAC"/>
    <property type="match status" value="1"/>
</dbReference>
<dbReference type="InterPro" id="IPR004089">
    <property type="entry name" value="MCPsignal_dom"/>
</dbReference>
<dbReference type="PANTHER" id="PTHR43531">
    <property type="entry name" value="PROTEIN ICFG"/>
    <property type="match status" value="1"/>
</dbReference>
<name>A0A1M6RI95_9BACT</name>
<dbReference type="Proteomes" id="UP000183994">
    <property type="component" value="Unassembled WGS sequence"/>
</dbReference>
<dbReference type="InterPro" id="IPR051310">
    <property type="entry name" value="MCP_chemotaxis"/>
</dbReference>
<evidence type="ECO:0000313" key="10">
    <source>
        <dbReference type="EMBL" id="SHK32077.1"/>
    </source>
</evidence>
<dbReference type="Gene3D" id="3.30.450.290">
    <property type="match status" value="1"/>
</dbReference>
<dbReference type="SMART" id="SM00091">
    <property type="entry name" value="PAS"/>
    <property type="match status" value="1"/>
</dbReference>
<dbReference type="PROSITE" id="PS50885">
    <property type="entry name" value="HAMP"/>
    <property type="match status" value="2"/>
</dbReference>
<evidence type="ECO:0000256" key="2">
    <source>
        <dbReference type="ARBA" id="ARBA00029447"/>
    </source>
</evidence>
<dbReference type="SUPFAM" id="SSF158472">
    <property type="entry name" value="HAMP domain-like"/>
    <property type="match status" value="1"/>
</dbReference>
<feature type="transmembrane region" description="Helical" evidence="5">
    <location>
        <begin position="290"/>
        <end position="312"/>
    </location>
</feature>
<dbReference type="InterPro" id="IPR003660">
    <property type="entry name" value="HAMP_dom"/>
</dbReference>
<dbReference type="PROSITE" id="PS50111">
    <property type="entry name" value="CHEMOTAXIS_TRANSDUC_2"/>
    <property type="match status" value="1"/>
</dbReference>
<evidence type="ECO:0000259" key="7">
    <source>
        <dbReference type="PROSITE" id="PS50112"/>
    </source>
</evidence>
<keyword evidence="5" id="KW-0812">Transmembrane</keyword>
<evidence type="ECO:0000313" key="11">
    <source>
        <dbReference type="Proteomes" id="UP000183994"/>
    </source>
</evidence>
<evidence type="ECO:0000256" key="4">
    <source>
        <dbReference type="SAM" id="MobiDB-lite"/>
    </source>
</evidence>
<feature type="compositionally biased region" description="Basic and acidic residues" evidence="4">
    <location>
        <begin position="98"/>
        <end position="107"/>
    </location>
</feature>
<protein>
    <submittedName>
        <fullName evidence="10">Methyl-accepting chemotaxis sensory transducer with Pas/Pac sensor</fullName>
    </submittedName>
</protein>
<dbReference type="InterPro" id="IPR000700">
    <property type="entry name" value="PAS-assoc_C"/>
</dbReference>
<dbReference type="EMBL" id="FQZU01000022">
    <property type="protein sequence ID" value="SHK32077.1"/>
    <property type="molecule type" value="Genomic_DNA"/>
</dbReference>
<dbReference type="Pfam" id="PF00672">
    <property type="entry name" value="HAMP"/>
    <property type="match status" value="1"/>
</dbReference>
<dbReference type="InterPro" id="IPR035965">
    <property type="entry name" value="PAS-like_dom_sf"/>
</dbReference>
<feature type="domain" description="PAS" evidence="7">
    <location>
        <begin position="363"/>
        <end position="409"/>
    </location>
</feature>
<sequence>MTNYFMSIRKRTRLRTKMLVATLFIVMLFMAANLIYFSSVQKKIAKTLTTNFSYQLMAKAMGGFEYPMRLGDTDSVRRELRQTGDQMSQAIGITDEDEGKKDKDGKKLSEAETRGLSIYIVNQRKKVVFASDPAKEGLEVVKDRLLFDEDPQTALDEALQSTDRGPFAFLEEKAREVIRQENNEKVKNNIRAAIELADTDRMMDRIGEIFPSVTASNKKALENALQKAKTPLRPMVFEETTGEAPFMTAIRPIFNRDSCTHCHGKSRRVLGAMIIQQPLKETQSTVTYNIIYMSVASILALGLLVAIIYSLFQSMVTNRLGALQEKTAQVAGGDVNVEVYDDAADSIGRLTRNFNTMILSIKDRIEYANSLQLGISDPFFMTDTDRKITYVNEAALKLVGLSKQEVLERPCHEVFLASVYKNECPVRSAMENDEAVSGKRIALTNSKGVEVPILCSAALLRDSSGKILGAFQIMRDLTADVEAETRIREAYAREEKGKKELEIKVIELSEVLGKVSQGDLSPRGVPSGANDSMDVLTHRINETLDGMAALIKQVKEAILPVINGVLRISRENQNLAQRTEQQAAAMEEISATLEELVSNTGENLANTRHADGLSKEAVKVAHEGGSEVERTAAAMSEIESASAKVVEMMDLINEITFQTNLLSINAAVEAARAGEQGRGFAVVANEVRNLAKRSASASKDIQVLVREIMDKVTTGRQWVGELEGRFANIVKTSGQVSDALGEVSMGSEESSRGIEQINQGTQEVCEVNEKNASFVDELAQETQKLKEKARKLQELTAVFVLGTEDIISHQMDFNEDAFDQEMPMEARPSFEGRERRRAMPTSRALRDDLINTRPSMEEMTDDLLEQEFEEGFEEF</sequence>
<keyword evidence="1" id="KW-0145">Chemotaxis</keyword>
<dbReference type="Gene3D" id="1.10.287.950">
    <property type="entry name" value="Methyl-accepting chemotaxis protein"/>
    <property type="match status" value="1"/>
</dbReference>
<dbReference type="Pfam" id="PF00015">
    <property type="entry name" value="MCPsignal"/>
    <property type="match status" value="1"/>
</dbReference>
<dbReference type="PROSITE" id="PS50112">
    <property type="entry name" value="PAS"/>
    <property type="match status" value="1"/>
</dbReference>